<proteinExistence type="inferred from homology"/>
<evidence type="ECO:0000256" key="1">
    <source>
        <dbReference type="ARBA" id="ARBA00022618"/>
    </source>
</evidence>
<keyword evidence="3" id="KW-0195">Cyclin</keyword>
<accession>A0AAE1RJS2</accession>
<sequence>MSTLGVANTEKETEAEAVESCTRNVEEEESSEIINDDWIQEARTHGIHYILRTGQELRFGMQTIYTSVIYLDRFLATRTIEIGEYWAVRLLSVGCLSLAAKMDENRGNLPALSQYPVRNYDINPNEIIRMELLLLDVLNWDMSCVTPFTFKKYFVSRCCRENSRKHNTRMRIVEIIMSVFKVMFKMKSLIKITICEQSVTEYCFNIENRTGQWPLQP</sequence>
<keyword evidence="1" id="KW-0132">Cell division</keyword>
<evidence type="ECO:0000256" key="3">
    <source>
        <dbReference type="RuleBase" id="RU000383"/>
    </source>
</evidence>
<dbReference type="InterPro" id="IPR036915">
    <property type="entry name" value="Cyclin-like_sf"/>
</dbReference>
<feature type="domain" description="Cyclin-like" evidence="5">
    <location>
        <begin position="48"/>
        <end position="136"/>
    </location>
</feature>
<dbReference type="Gene3D" id="1.10.472.10">
    <property type="entry name" value="Cyclin-like"/>
    <property type="match status" value="2"/>
</dbReference>
<evidence type="ECO:0000313" key="6">
    <source>
        <dbReference type="EMBL" id="KAK4352188.1"/>
    </source>
</evidence>
<evidence type="ECO:0000256" key="2">
    <source>
        <dbReference type="ARBA" id="ARBA00023306"/>
    </source>
</evidence>
<dbReference type="InterPro" id="IPR013763">
    <property type="entry name" value="Cyclin-like_dom"/>
</dbReference>
<dbReference type="Proteomes" id="UP001291623">
    <property type="component" value="Unassembled WGS sequence"/>
</dbReference>
<evidence type="ECO:0000256" key="4">
    <source>
        <dbReference type="SAM" id="MobiDB-lite"/>
    </source>
</evidence>
<organism evidence="6 7">
    <name type="scientific">Anisodus tanguticus</name>
    <dbReference type="NCBI Taxonomy" id="243964"/>
    <lineage>
        <taxon>Eukaryota</taxon>
        <taxon>Viridiplantae</taxon>
        <taxon>Streptophyta</taxon>
        <taxon>Embryophyta</taxon>
        <taxon>Tracheophyta</taxon>
        <taxon>Spermatophyta</taxon>
        <taxon>Magnoliopsida</taxon>
        <taxon>eudicotyledons</taxon>
        <taxon>Gunneridae</taxon>
        <taxon>Pentapetalae</taxon>
        <taxon>asterids</taxon>
        <taxon>lamiids</taxon>
        <taxon>Solanales</taxon>
        <taxon>Solanaceae</taxon>
        <taxon>Solanoideae</taxon>
        <taxon>Hyoscyameae</taxon>
        <taxon>Anisodus</taxon>
    </lineage>
</organism>
<feature type="region of interest" description="Disordered" evidence="4">
    <location>
        <begin position="1"/>
        <end position="26"/>
    </location>
</feature>
<name>A0AAE1RJS2_9SOLA</name>
<dbReference type="EMBL" id="JAVYJV010000015">
    <property type="protein sequence ID" value="KAK4352188.1"/>
    <property type="molecule type" value="Genomic_DNA"/>
</dbReference>
<keyword evidence="7" id="KW-1185">Reference proteome</keyword>
<keyword evidence="2" id="KW-0131">Cell cycle</keyword>
<dbReference type="PANTHER" id="PTHR10177">
    <property type="entry name" value="CYCLINS"/>
    <property type="match status" value="1"/>
</dbReference>
<comment type="similarity">
    <text evidence="3">Belongs to the cyclin family.</text>
</comment>
<dbReference type="Pfam" id="PF00134">
    <property type="entry name" value="Cyclin_N"/>
    <property type="match status" value="1"/>
</dbReference>
<evidence type="ECO:0000313" key="7">
    <source>
        <dbReference type="Proteomes" id="UP001291623"/>
    </source>
</evidence>
<dbReference type="AlphaFoldDB" id="A0AAE1RJS2"/>
<reference evidence="6" key="1">
    <citation type="submission" date="2023-12" db="EMBL/GenBank/DDBJ databases">
        <title>Genome assembly of Anisodus tanguticus.</title>
        <authorList>
            <person name="Wang Y.-J."/>
        </authorList>
    </citation>
    <scope>NUCLEOTIDE SEQUENCE</scope>
    <source>
        <strain evidence="6">KB-2021</strain>
        <tissue evidence="6">Leaf</tissue>
    </source>
</reference>
<protein>
    <recommendedName>
        <fullName evidence="5">Cyclin-like domain-containing protein</fullName>
    </recommendedName>
</protein>
<gene>
    <name evidence="6" type="ORF">RND71_027706</name>
</gene>
<dbReference type="InterPro" id="IPR006671">
    <property type="entry name" value="Cyclin_N"/>
</dbReference>
<comment type="caution">
    <text evidence="6">The sequence shown here is derived from an EMBL/GenBank/DDBJ whole genome shotgun (WGS) entry which is preliminary data.</text>
</comment>
<dbReference type="SUPFAM" id="SSF47954">
    <property type="entry name" value="Cyclin-like"/>
    <property type="match status" value="1"/>
</dbReference>
<evidence type="ECO:0000259" key="5">
    <source>
        <dbReference type="SMART" id="SM00385"/>
    </source>
</evidence>
<dbReference type="InterPro" id="IPR039361">
    <property type="entry name" value="Cyclin"/>
</dbReference>
<dbReference type="SMART" id="SM00385">
    <property type="entry name" value="CYCLIN"/>
    <property type="match status" value="1"/>
</dbReference>
<dbReference type="GO" id="GO:0051301">
    <property type="term" value="P:cell division"/>
    <property type="evidence" value="ECO:0007669"/>
    <property type="project" value="UniProtKB-KW"/>
</dbReference>